<accession>A0AAD5JKN2</accession>
<evidence type="ECO:0000256" key="1">
    <source>
        <dbReference type="SAM" id="MobiDB-lite"/>
    </source>
</evidence>
<protein>
    <submittedName>
        <fullName evidence="2">Uncharacterized protein</fullName>
    </submittedName>
</protein>
<organism evidence="2 3">
    <name type="scientific">Acer negundo</name>
    <name type="common">Box elder</name>
    <dbReference type="NCBI Taxonomy" id="4023"/>
    <lineage>
        <taxon>Eukaryota</taxon>
        <taxon>Viridiplantae</taxon>
        <taxon>Streptophyta</taxon>
        <taxon>Embryophyta</taxon>
        <taxon>Tracheophyta</taxon>
        <taxon>Spermatophyta</taxon>
        <taxon>Magnoliopsida</taxon>
        <taxon>eudicotyledons</taxon>
        <taxon>Gunneridae</taxon>
        <taxon>Pentapetalae</taxon>
        <taxon>rosids</taxon>
        <taxon>malvids</taxon>
        <taxon>Sapindales</taxon>
        <taxon>Sapindaceae</taxon>
        <taxon>Hippocastanoideae</taxon>
        <taxon>Acereae</taxon>
        <taxon>Acer</taxon>
    </lineage>
</organism>
<feature type="region of interest" description="Disordered" evidence="1">
    <location>
        <begin position="53"/>
        <end position="81"/>
    </location>
</feature>
<reference evidence="2" key="2">
    <citation type="submission" date="2023-02" db="EMBL/GenBank/DDBJ databases">
        <authorList>
            <person name="Swenson N.G."/>
            <person name="Wegrzyn J.L."/>
            <person name="Mcevoy S.L."/>
        </authorList>
    </citation>
    <scope>NUCLEOTIDE SEQUENCE</scope>
    <source>
        <strain evidence="2">91603</strain>
        <tissue evidence="2">Leaf</tissue>
    </source>
</reference>
<dbReference type="AlphaFoldDB" id="A0AAD5JKN2"/>
<feature type="compositionally biased region" description="Basic and acidic residues" evidence="1">
    <location>
        <begin position="70"/>
        <end position="80"/>
    </location>
</feature>
<proteinExistence type="predicted"/>
<evidence type="ECO:0000313" key="2">
    <source>
        <dbReference type="EMBL" id="KAI9201698.1"/>
    </source>
</evidence>
<name>A0AAD5JKN2_ACENE</name>
<comment type="caution">
    <text evidence="2">The sequence shown here is derived from an EMBL/GenBank/DDBJ whole genome shotgun (WGS) entry which is preliminary data.</text>
</comment>
<gene>
    <name evidence="2" type="ORF">LWI28_027654</name>
</gene>
<sequence length="165" mass="18378">MEKRNLSSSLKIRLEGDSDLVLSKVDDQFILVDSRKDICCVEQAFHKKGKVKEGKDKGCSANKGSTSPLCDHDSSRDRNGSDLMSGKVGGPFIDIFVNLRDQVSEVEIGEHVSSQFKVFNRRSRKDCLTPTRHCMKTRSSIGCDKIPWYYEKGIVNGCSGIGKVM</sequence>
<keyword evidence="3" id="KW-1185">Reference proteome</keyword>
<evidence type="ECO:0000313" key="3">
    <source>
        <dbReference type="Proteomes" id="UP001064489"/>
    </source>
</evidence>
<reference evidence="2" key="1">
    <citation type="journal article" date="2022" name="Plant J.">
        <title>Strategies of tolerance reflected in two North American maple genomes.</title>
        <authorList>
            <person name="McEvoy S.L."/>
            <person name="Sezen U.U."/>
            <person name="Trouern-Trend A."/>
            <person name="McMahon S.M."/>
            <person name="Schaberg P.G."/>
            <person name="Yang J."/>
            <person name="Wegrzyn J.L."/>
            <person name="Swenson N.G."/>
        </authorList>
    </citation>
    <scope>NUCLEOTIDE SEQUENCE</scope>
    <source>
        <strain evidence="2">91603</strain>
    </source>
</reference>
<dbReference type="Proteomes" id="UP001064489">
    <property type="component" value="Chromosome 9"/>
</dbReference>
<dbReference type="EMBL" id="JAJSOW010000001">
    <property type="protein sequence ID" value="KAI9201698.1"/>
    <property type="molecule type" value="Genomic_DNA"/>
</dbReference>